<dbReference type="GO" id="GO:0005634">
    <property type="term" value="C:nucleus"/>
    <property type="evidence" value="ECO:0007669"/>
    <property type="project" value="TreeGrafter"/>
</dbReference>
<dbReference type="PROSITE" id="PS51435">
    <property type="entry name" value="AP_NUCLEASE_F1_4"/>
    <property type="match status" value="1"/>
</dbReference>
<evidence type="ECO:0000256" key="6">
    <source>
        <dbReference type="PIRSR" id="PIRSR604808-2"/>
    </source>
</evidence>
<feature type="active site" description="Proton donor/acceptor" evidence="5">
    <location>
        <position position="198"/>
    </location>
</feature>
<dbReference type="PANTHER" id="PTHR22748:SF6">
    <property type="entry name" value="DNA-(APURINIC OR APYRIMIDINIC SITE) ENDONUCLEASE"/>
    <property type="match status" value="1"/>
</dbReference>
<evidence type="ECO:0000313" key="12">
    <source>
        <dbReference type="EMBL" id="PPQ73532.1"/>
    </source>
</evidence>
<keyword evidence="9" id="KW-0175">Coiled coil</keyword>
<feature type="binding site" evidence="6">
    <location>
        <position position="200"/>
    </location>
    <ligand>
        <name>Mg(2+)</name>
        <dbReference type="ChEBI" id="CHEBI:18420"/>
        <label>1</label>
    </ligand>
</feature>
<feature type="binding site" evidence="6">
    <location>
        <position position="334"/>
    </location>
    <ligand>
        <name>Mg(2+)</name>
        <dbReference type="ChEBI" id="CHEBI:18420"/>
        <label>1</label>
    </ligand>
</feature>
<comment type="cofactor">
    <cofactor evidence="6 8">
        <name>Mg(2+)</name>
        <dbReference type="ChEBI" id="CHEBI:18420"/>
    </cofactor>
    <cofactor evidence="6 8">
        <name>Mn(2+)</name>
        <dbReference type="ChEBI" id="CHEBI:29035"/>
    </cofactor>
    <text evidence="6 8">Probably binds two magnesium or manganese ions per subunit.</text>
</comment>
<dbReference type="AlphaFoldDB" id="A0A409W4X1"/>
<dbReference type="GO" id="GO:0006284">
    <property type="term" value="P:base-excision repair"/>
    <property type="evidence" value="ECO:0007669"/>
    <property type="project" value="TreeGrafter"/>
</dbReference>
<organism evidence="12 13">
    <name type="scientific">Gymnopilus dilepis</name>
    <dbReference type="NCBI Taxonomy" id="231916"/>
    <lineage>
        <taxon>Eukaryota</taxon>
        <taxon>Fungi</taxon>
        <taxon>Dikarya</taxon>
        <taxon>Basidiomycota</taxon>
        <taxon>Agaricomycotina</taxon>
        <taxon>Agaricomycetes</taxon>
        <taxon>Agaricomycetidae</taxon>
        <taxon>Agaricales</taxon>
        <taxon>Agaricineae</taxon>
        <taxon>Hymenogastraceae</taxon>
        <taxon>Gymnopilus</taxon>
    </lineage>
</organism>
<keyword evidence="4 6" id="KW-0460">Magnesium</keyword>
<feature type="active site" evidence="5">
    <location>
        <position position="159"/>
    </location>
</feature>
<dbReference type="PANTHER" id="PTHR22748">
    <property type="entry name" value="AP ENDONUCLEASE"/>
    <property type="match status" value="1"/>
</dbReference>
<dbReference type="EC" id="3.1.-.-" evidence="8"/>
<dbReference type="GO" id="GO:0046872">
    <property type="term" value="F:metal ion binding"/>
    <property type="evidence" value="ECO:0007669"/>
    <property type="project" value="UniProtKB-KW"/>
</dbReference>
<accession>A0A409W4X1</accession>
<feature type="binding site" evidence="6">
    <location>
        <position position="198"/>
    </location>
    <ligand>
        <name>Mg(2+)</name>
        <dbReference type="ChEBI" id="CHEBI:18420"/>
        <label>1</label>
    </ligand>
</feature>
<dbReference type="Pfam" id="PF03372">
    <property type="entry name" value="Exo_endo_phos"/>
    <property type="match status" value="1"/>
</dbReference>
<evidence type="ECO:0000256" key="4">
    <source>
        <dbReference type="ARBA" id="ARBA00022842"/>
    </source>
</evidence>
<feature type="compositionally biased region" description="Polar residues" evidence="10">
    <location>
        <begin position="31"/>
        <end position="40"/>
    </location>
</feature>
<feature type="binding site" evidence="6">
    <location>
        <position position="333"/>
    </location>
    <ligand>
        <name>Mg(2+)</name>
        <dbReference type="ChEBI" id="CHEBI:18420"/>
        <label>1</label>
    </ligand>
</feature>
<keyword evidence="6" id="KW-0464">Manganese</keyword>
<evidence type="ECO:0000256" key="3">
    <source>
        <dbReference type="ARBA" id="ARBA00022801"/>
    </source>
</evidence>
<keyword evidence="3" id="KW-0378">Hydrolase</keyword>
<evidence type="ECO:0000256" key="2">
    <source>
        <dbReference type="ARBA" id="ARBA00022723"/>
    </source>
</evidence>
<dbReference type="OrthoDB" id="498125at2759"/>
<evidence type="ECO:0000313" key="13">
    <source>
        <dbReference type="Proteomes" id="UP000284706"/>
    </source>
</evidence>
<dbReference type="InterPro" id="IPR005135">
    <property type="entry name" value="Endo/exonuclease/phosphatase"/>
</dbReference>
<keyword evidence="13" id="KW-1185">Reference proteome</keyword>
<evidence type="ECO:0000256" key="8">
    <source>
        <dbReference type="RuleBase" id="RU362131"/>
    </source>
</evidence>
<dbReference type="GO" id="GO:0008311">
    <property type="term" value="F:double-stranded DNA 3'-5' DNA exonuclease activity"/>
    <property type="evidence" value="ECO:0007669"/>
    <property type="project" value="TreeGrafter"/>
</dbReference>
<protein>
    <recommendedName>
        <fullName evidence="8">DNA-(apurinic or apyrimidinic site) endonuclease</fullName>
        <ecNumber evidence="8">3.1.-.-</ecNumber>
    </recommendedName>
</protein>
<evidence type="ECO:0000256" key="7">
    <source>
        <dbReference type="PIRSR" id="PIRSR604808-3"/>
    </source>
</evidence>
<dbReference type="Gene3D" id="3.60.10.10">
    <property type="entry name" value="Endonuclease/exonuclease/phosphatase"/>
    <property type="match status" value="1"/>
</dbReference>
<evidence type="ECO:0000256" key="10">
    <source>
        <dbReference type="SAM" id="MobiDB-lite"/>
    </source>
</evidence>
<dbReference type="STRING" id="231916.A0A409W4X1"/>
<dbReference type="GO" id="GO:0008081">
    <property type="term" value="F:phosphoric diester hydrolase activity"/>
    <property type="evidence" value="ECO:0007669"/>
    <property type="project" value="TreeGrafter"/>
</dbReference>
<feature type="region of interest" description="Disordered" evidence="10">
    <location>
        <begin position="1"/>
        <end position="40"/>
    </location>
</feature>
<feature type="binding site" evidence="6">
    <location>
        <position position="57"/>
    </location>
    <ligand>
        <name>Mg(2+)</name>
        <dbReference type="ChEBI" id="CHEBI:18420"/>
        <label>1</label>
    </ligand>
</feature>
<feature type="site" description="Interaction with DNA substrate" evidence="7">
    <location>
        <position position="334"/>
    </location>
</feature>
<feature type="active site" description="Proton acceptor" evidence="5">
    <location>
        <position position="334"/>
    </location>
</feature>
<evidence type="ECO:0000256" key="9">
    <source>
        <dbReference type="SAM" id="Coils"/>
    </source>
</evidence>
<reference evidence="12 13" key="1">
    <citation type="journal article" date="2018" name="Evol. Lett.">
        <title>Horizontal gene cluster transfer increased hallucinogenic mushroom diversity.</title>
        <authorList>
            <person name="Reynolds H.T."/>
            <person name="Vijayakumar V."/>
            <person name="Gluck-Thaler E."/>
            <person name="Korotkin H.B."/>
            <person name="Matheny P.B."/>
            <person name="Slot J.C."/>
        </authorList>
    </citation>
    <scope>NUCLEOTIDE SEQUENCE [LARGE SCALE GENOMIC DNA]</scope>
    <source>
        <strain evidence="12 13">SRW20</strain>
    </source>
</reference>
<proteinExistence type="inferred from homology"/>
<feature type="domain" description="Endonuclease/exonuclease/phosphatase" evidence="11">
    <location>
        <begin position="55"/>
        <end position="211"/>
    </location>
</feature>
<feature type="site" description="Transition state stabilizer" evidence="7">
    <location>
        <position position="200"/>
    </location>
</feature>
<evidence type="ECO:0000256" key="5">
    <source>
        <dbReference type="PIRSR" id="PIRSR604808-1"/>
    </source>
</evidence>
<dbReference type="InterPro" id="IPR004808">
    <property type="entry name" value="AP_endonuc_1"/>
</dbReference>
<evidence type="ECO:0000259" key="11">
    <source>
        <dbReference type="Pfam" id="PF03372"/>
    </source>
</evidence>
<dbReference type="InterPro" id="IPR036691">
    <property type="entry name" value="Endo/exonu/phosph_ase_sf"/>
</dbReference>
<feature type="binding site" evidence="6">
    <location>
        <position position="85"/>
    </location>
    <ligand>
        <name>Mg(2+)</name>
        <dbReference type="ChEBI" id="CHEBI:18420"/>
        <label>1</label>
    </ligand>
</feature>
<name>A0A409W4X1_9AGAR</name>
<feature type="coiled-coil region" evidence="9">
    <location>
        <begin position="289"/>
        <end position="316"/>
    </location>
</feature>
<keyword evidence="2 6" id="KW-0479">Metal-binding</keyword>
<evidence type="ECO:0000256" key="1">
    <source>
        <dbReference type="ARBA" id="ARBA00007092"/>
    </source>
</evidence>
<comment type="caution">
    <text evidence="12">The sequence shown here is derived from an EMBL/GenBank/DDBJ whole genome shotgun (WGS) entry which is preliminary data.</text>
</comment>
<dbReference type="GO" id="GO:0003906">
    <property type="term" value="F:DNA-(apurinic or apyrimidinic site) endonuclease activity"/>
    <property type="evidence" value="ECO:0007669"/>
    <property type="project" value="TreeGrafter"/>
</dbReference>
<keyword evidence="8" id="KW-0227">DNA damage</keyword>
<dbReference type="NCBIfam" id="TIGR00633">
    <property type="entry name" value="xth"/>
    <property type="match status" value="1"/>
</dbReference>
<dbReference type="EMBL" id="NHYE01005399">
    <property type="protein sequence ID" value="PPQ73532.1"/>
    <property type="molecule type" value="Genomic_DNA"/>
</dbReference>
<dbReference type="Proteomes" id="UP000284706">
    <property type="component" value="Unassembled WGS sequence"/>
</dbReference>
<gene>
    <name evidence="12" type="ORF">CVT26_010343</name>
</gene>
<sequence>MSQKRKATGNPSDDAPKRHKADFFSPRKKQSPQISSGSSFQFKSKASRACVRLTTWNVNGIMSLDEKILRRYLKAEDPDILILTETKYSKEGRPDIMSLKTGFKYHCWGQDPRSAYAGTAILSKIKPLDAVIGLPSWKRQSTGRYVELEFEDVFVVGTYAPNAGTDFKNLEVKHQWNVALKERLEELARKKPIIWGGDFNCIMSKQDLDGTAGKYWNQMASLLAEERSAMNKILCPDASDQPVLVDVWREKHPTEEEYTYVVEEMNAPAFNLQALKYKIRFLATGLFYLPQFNKKQKQLNRRCRNLEQISASLMDKVDTCEIRHELKDLKLSDHWPVTLDIRVDINRTPPPSGSQSDL</sequence>
<keyword evidence="8" id="KW-0234">DNA repair</keyword>
<comment type="similarity">
    <text evidence="1 8">Belongs to the DNA repair enzymes AP/ExoA family.</text>
</comment>
<dbReference type="SUPFAM" id="SSF56219">
    <property type="entry name" value="DNase I-like"/>
    <property type="match status" value="1"/>
</dbReference>
<dbReference type="InParanoid" id="A0A409W4X1"/>